<name>A0A433UGN7_ANAVA</name>
<dbReference type="AlphaFoldDB" id="A0A433UGN7"/>
<keyword evidence="2" id="KW-1185">Reference proteome</keyword>
<evidence type="ECO:0000313" key="2">
    <source>
        <dbReference type="Proteomes" id="UP000276103"/>
    </source>
</evidence>
<protein>
    <submittedName>
        <fullName evidence="1">Uncharacterized protein</fullName>
    </submittedName>
</protein>
<comment type="caution">
    <text evidence="1">The sequence shown here is derived from an EMBL/GenBank/DDBJ whole genome shotgun (WGS) entry which is preliminary data.</text>
</comment>
<accession>A0A433UGN7</accession>
<dbReference type="Proteomes" id="UP000276103">
    <property type="component" value="Unassembled WGS sequence"/>
</dbReference>
<proteinExistence type="predicted"/>
<reference evidence="1 2" key="1">
    <citation type="journal article" date="2019" name="Genome Biol. Evol.">
        <title>Day and night: Metabolic profiles and evolutionary relationships of six axenic non-marine cyanobacteria.</title>
        <authorList>
            <person name="Will S.E."/>
            <person name="Henke P."/>
            <person name="Boedeker C."/>
            <person name="Huang S."/>
            <person name="Brinkmann H."/>
            <person name="Rohde M."/>
            <person name="Jarek M."/>
            <person name="Friedl T."/>
            <person name="Seufert S."/>
            <person name="Schumacher M."/>
            <person name="Overmann J."/>
            <person name="Neumann-Schaal M."/>
            <person name="Petersen J."/>
        </authorList>
    </citation>
    <scope>NUCLEOTIDE SEQUENCE [LARGE SCALE GENOMIC DNA]</scope>
    <source>
        <strain evidence="1 2">SAG 1403-4b</strain>
    </source>
</reference>
<sequence length="262" mass="30299">MQYALLTKIGGELIEASKADYQDYYGFLKCPICNEPVFLRKSHLRHGKEIQASFVHHKAVPEISTCELRIGKYSQEDIEAFASKAKKQRLQKLNISMWKYVKTNMAVIFKDYDKLKVQTKNVKSYQGLLVNADNCLTNNIEFIVENLIPQIGKVINNQNAAVGEIIGFLDKFNSFVNDLKSDWLLHEKIAKEAAELFLSPQMIEIRYRALVVLCYPKNINLINRDLVTLNMDTEEWQKLFTNYLTLQIALIFISINWIKLLS</sequence>
<dbReference type="EMBL" id="RSCM01000022">
    <property type="protein sequence ID" value="RUS92990.1"/>
    <property type="molecule type" value="Genomic_DNA"/>
</dbReference>
<evidence type="ECO:0000313" key="1">
    <source>
        <dbReference type="EMBL" id="RUS92990.1"/>
    </source>
</evidence>
<organism evidence="1 2">
    <name type="scientific">Trichormus variabilis SAG 1403-4b</name>
    <dbReference type="NCBI Taxonomy" id="447716"/>
    <lineage>
        <taxon>Bacteria</taxon>
        <taxon>Bacillati</taxon>
        <taxon>Cyanobacteriota</taxon>
        <taxon>Cyanophyceae</taxon>
        <taxon>Nostocales</taxon>
        <taxon>Nostocaceae</taxon>
        <taxon>Trichormus</taxon>
    </lineage>
</organism>
<dbReference type="RefSeq" id="WP_127056528.1">
    <property type="nucleotide sequence ID" value="NZ_RSCM01000022.1"/>
</dbReference>
<gene>
    <name evidence="1" type="ORF">DSM107003_47370</name>
</gene>
<dbReference type="OrthoDB" id="498635at2"/>